<keyword evidence="3" id="KW-1185">Reference proteome</keyword>
<name>A0AA89ADK4_9ASTE</name>
<sequence>MLKRDTEIWMVAWWQSSSDGGCGWADPWRPCLGWSVVALGVRLAKVVHIVVRPLDRGGGLDWAVPWGNPVGRSDHRLRPGSAGAVRSLDEKTLDERKPLDGMSAPRRTVSDENHDSGSIGAQVGLFIDCGGNYRPVSNPEAQLSSGGAEKFLCSSSCWNAVSEL</sequence>
<evidence type="ECO:0000313" key="3">
    <source>
        <dbReference type="Proteomes" id="UP001188597"/>
    </source>
</evidence>
<dbReference type="EMBL" id="JAVXUP010003715">
    <property type="protein sequence ID" value="KAK2998306.1"/>
    <property type="molecule type" value="Genomic_DNA"/>
</dbReference>
<comment type="caution">
    <text evidence="2">The sequence shown here is derived from an EMBL/GenBank/DDBJ whole genome shotgun (WGS) entry which is preliminary data.</text>
</comment>
<protein>
    <submittedName>
        <fullName evidence="2">Uncharacterized protein</fullName>
    </submittedName>
</protein>
<proteinExistence type="predicted"/>
<evidence type="ECO:0000313" key="2">
    <source>
        <dbReference type="EMBL" id="KAK2998306.1"/>
    </source>
</evidence>
<dbReference type="AlphaFoldDB" id="A0AA89ADK4"/>
<gene>
    <name evidence="2" type="ORF">RJ639_023334</name>
</gene>
<feature type="region of interest" description="Disordered" evidence="1">
    <location>
        <begin position="76"/>
        <end position="115"/>
    </location>
</feature>
<dbReference type="Proteomes" id="UP001188597">
    <property type="component" value="Unassembled WGS sequence"/>
</dbReference>
<organism evidence="2 3">
    <name type="scientific">Escallonia herrerae</name>
    <dbReference type="NCBI Taxonomy" id="1293975"/>
    <lineage>
        <taxon>Eukaryota</taxon>
        <taxon>Viridiplantae</taxon>
        <taxon>Streptophyta</taxon>
        <taxon>Embryophyta</taxon>
        <taxon>Tracheophyta</taxon>
        <taxon>Spermatophyta</taxon>
        <taxon>Magnoliopsida</taxon>
        <taxon>eudicotyledons</taxon>
        <taxon>Gunneridae</taxon>
        <taxon>Pentapetalae</taxon>
        <taxon>asterids</taxon>
        <taxon>campanulids</taxon>
        <taxon>Escalloniales</taxon>
        <taxon>Escalloniaceae</taxon>
        <taxon>Escallonia</taxon>
    </lineage>
</organism>
<evidence type="ECO:0000256" key="1">
    <source>
        <dbReference type="SAM" id="MobiDB-lite"/>
    </source>
</evidence>
<reference evidence="2" key="1">
    <citation type="submission" date="2022-12" db="EMBL/GenBank/DDBJ databases">
        <title>Draft genome assemblies for two species of Escallonia (Escalloniales).</title>
        <authorList>
            <person name="Chanderbali A."/>
            <person name="Dervinis C."/>
            <person name="Anghel I."/>
            <person name="Soltis D."/>
            <person name="Soltis P."/>
            <person name="Zapata F."/>
        </authorList>
    </citation>
    <scope>NUCLEOTIDE SEQUENCE</scope>
    <source>
        <strain evidence="2">UCBG64.0493</strain>
        <tissue evidence="2">Leaf</tissue>
    </source>
</reference>
<feature type="compositionally biased region" description="Basic and acidic residues" evidence="1">
    <location>
        <begin position="87"/>
        <end position="99"/>
    </location>
</feature>
<accession>A0AA89ADK4</accession>